<protein>
    <submittedName>
        <fullName evidence="1">Uncharacterized protein</fullName>
    </submittedName>
</protein>
<evidence type="ECO:0000313" key="1">
    <source>
        <dbReference type="EMBL" id="CDM70439.1"/>
    </source>
</evidence>
<reference evidence="1 2" key="1">
    <citation type="submission" date="2013-11" db="EMBL/GenBank/DDBJ databases">
        <title>Complete genome sequence of Clostridum sp. M2/40.</title>
        <authorList>
            <person name="Wibberg D."/>
            <person name="Puehler A."/>
            <person name="Schlueter A."/>
        </authorList>
    </citation>
    <scope>NUCLEOTIDE SEQUENCE [LARGE SCALE GENOMIC DNA]</scope>
    <source>
        <strain evidence="2">M2/40</strain>
    </source>
</reference>
<dbReference type="KEGG" id="clt:CM240_3322"/>
<proteinExistence type="predicted"/>
<dbReference type="PATRIC" id="fig|1216932.3.peg.3297"/>
<dbReference type="AlphaFoldDB" id="W6S3G5"/>
<keyword evidence="2" id="KW-1185">Reference proteome</keyword>
<sequence>MLEAPLKKNIDISLLTNLIPPGDIDKEAQIKKYVKVIENKVDNNGVIVTGVLRRAILYTGIDNVGESTEVILEDEAIFNVVFNLEDNINSKINAITKLKESKNEGFICLGIDFGRNTAGKYFGEYIIEITIN</sequence>
<name>W6S3G5_9CLOT</name>
<evidence type="ECO:0000313" key="2">
    <source>
        <dbReference type="Proteomes" id="UP000019426"/>
    </source>
</evidence>
<gene>
    <name evidence="1" type="ORF">CM240_3322</name>
</gene>
<dbReference type="RefSeq" id="WP_044040608.1">
    <property type="nucleotide sequence ID" value="NZ_HG917869.1"/>
</dbReference>
<dbReference type="EMBL" id="HG917869">
    <property type="protein sequence ID" value="CDM70439.1"/>
    <property type="molecule type" value="Genomic_DNA"/>
</dbReference>
<dbReference type="HOGENOM" id="CLU_1913397_0_0_9"/>
<accession>W6S3G5</accession>
<dbReference type="Proteomes" id="UP000019426">
    <property type="component" value="Chromosome M2/40_rep2"/>
</dbReference>
<organism evidence="1 2">
    <name type="scientific">Clostridium bornimense</name>
    <dbReference type="NCBI Taxonomy" id="1216932"/>
    <lineage>
        <taxon>Bacteria</taxon>
        <taxon>Bacillati</taxon>
        <taxon>Bacillota</taxon>
        <taxon>Clostridia</taxon>
        <taxon>Eubacteriales</taxon>
        <taxon>Clostridiaceae</taxon>
        <taxon>Clostridium</taxon>
    </lineage>
</organism>